<comment type="caution">
    <text evidence="2">The sequence shown here is derived from an EMBL/GenBank/DDBJ whole genome shotgun (WGS) entry which is preliminary data.</text>
</comment>
<accession>A0ABT4Q9E9</accession>
<sequence>MADNTQKRKFLFNVDIMIEEDTNGRALEALLHLLNAGTVEDYQIKQGIELGKKIAREQEQASDIPIAKTDSRSSKTKAVSSAASGRPQADNGTANAGGPYQSVWEKFLHYQQNNTLIRLSVVKGKGVKLSLPCRILNTDESTGNVTVYHVDEKKVYLFQINEIDDFEVG</sequence>
<dbReference type="Proteomes" id="UP001527882">
    <property type="component" value="Unassembled WGS sequence"/>
</dbReference>
<feature type="region of interest" description="Disordered" evidence="1">
    <location>
        <begin position="59"/>
        <end position="96"/>
    </location>
</feature>
<evidence type="ECO:0000313" key="3">
    <source>
        <dbReference type="Proteomes" id="UP001527882"/>
    </source>
</evidence>
<gene>
    <name evidence="2" type="ORF">O9H85_13890</name>
</gene>
<evidence type="ECO:0000313" key="2">
    <source>
        <dbReference type="EMBL" id="MCZ8513504.1"/>
    </source>
</evidence>
<reference evidence="2 3" key="1">
    <citation type="submission" date="2022-12" db="EMBL/GenBank/DDBJ databases">
        <title>Draft genome sequence of Paenibacillus sp. dW9.</title>
        <authorList>
            <person name="Choi E.-W."/>
            <person name="Kim D.-U."/>
        </authorList>
    </citation>
    <scope>NUCLEOTIDE SEQUENCE [LARGE SCALE GENOMIC DNA]</scope>
    <source>
        <strain evidence="3">dW9</strain>
    </source>
</reference>
<dbReference type="RefSeq" id="WP_269882026.1">
    <property type="nucleotide sequence ID" value="NZ_JAQAGZ010000008.1"/>
</dbReference>
<organism evidence="2 3">
    <name type="scientific">Paenibacillus gyeongsangnamensis</name>
    <dbReference type="NCBI Taxonomy" id="3388067"/>
    <lineage>
        <taxon>Bacteria</taxon>
        <taxon>Bacillati</taxon>
        <taxon>Bacillota</taxon>
        <taxon>Bacilli</taxon>
        <taxon>Bacillales</taxon>
        <taxon>Paenibacillaceae</taxon>
        <taxon>Paenibacillus</taxon>
    </lineage>
</organism>
<evidence type="ECO:0008006" key="4">
    <source>
        <dbReference type="Google" id="ProtNLM"/>
    </source>
</evidence>
<name>A0ABT4Q9E9_9BACL</name>
<evidence type="ECO:0000256" key="1">
    <source>
        <dbReference type="SAM" id="MobiDB-lite"/>
    </source>
</evidence>
<dbReference type="EMBL" id="JAQAGZ010000008">
    <property type="protein sequence ID" value="MCZ8513504.1"/>
    <property type="molecule type" value="Genomic_DNA"/>
</dbReference>
<keyword evidence="3" id="KW-1185">Reference proteome</keyword>
<protein>
    <recommendedName>
        <fullName evidence="4">DUF2577 domain-containing protein</fullName>
    </recommendedName>
</protein>
<proteinExistence type="predicted"/>